<accession>A0AAW2JSY2</accession>
<reference evidence="1" key="1">
    <citation type="submission" date="2020-06" db="EMBL/GenBank/DDBJ databases">
        <authorList>
            <person name="Li T."/>
            <person name="Hu X."/>
            <person name="Zhang T."/>
            <person name="Song X."/>
            <person name="Zhang H."/>
            <person name="Dai N."/>
            <person name="Sheng W."/>
            <person name="Hou X."/>
            <person name="Wei L."/>
        </authorList>
    </citation>
    <scope>NUCLEOTIDE SEQUENCE</scope>
    <source>
        <strain evidence="1">G02</strain>
        <tissue evidence="1">Leaf</tissue>
    </source>
</reference>
<reference evidence="1" key="2">
    <citation type="journal article" date="2024" name="Plant">
        <title>Genomic evolution and insights into agronomic trait innovations of Sesamum species.</title>
        <authorList>
            <person name="Miao H."/>
            <person name="Wang L."/>
            <person name="Qu L."/>
            <person name="Liu H."/>
            <person name="Sun Y."/>
            <person name="Le M."/>
            <person name="Wang Q."/>
            <person name="Wei S."/>
            <person name="Zheng Y."/>
            <person name="Lin W."/>
            <person name="Duan Y."/>
            <person name="Cao H."/>
            <person name="Xiong S."/>
            <person name="Wang X."/>
            <person name="Wei L."/>
            <person name="Li C."/>
            <person name="Ma Q."/>
            <person name="Ju M."/>
            <person name="Zhao R."/>
            <person name="Li G."/>
            <person name="Mu C."/>
            <person name="Tian Q."/>
            <person name="Mei H."/>
            <person name="Zhang T."/>
            <person name="Gao T."/>
            <person name="Zhang H."/>
        </authorList>
    </citation>
    <scope>NUCLEOTIDE SEQUENCE</scope>
    <source>
        <strain evidence="1">G02</strain>
    </source>
</reference>
<evidence type="ECO:0000313" key="1">
    <source>
        <dbReference type="EMBL" id="KAL0297755.1"/>
    </source>
</evidence>
<comment type="caution">
    <text evidence="1">The sequence shown here is derived from an EMBL/GenBank/DDBJ whole genome shotgun (WGS) entry which is preliminary data.</text>
</comment>
<dbReference type="AlphaFoldDB" id="A0AAW2JSY2"/>
<organism evidence="1">
    <name type="scientific">Sesamum radiatum</name>
    <name type="common">Black benniseed</name>
    <dbReference type="NCBI Taxonomy" id="300843"/>
    <lineage>
        <taxon>Eukaryota</taxon>
        <taxon>Viridiplantae</taxon>
        <taxon>Streptophyta</taxon>
        <taxon>Embryophyta</taxon>
        <taxon>Tracheophyta</taxon>
        <taxon>Spermatophyta</taxon>
        <taxon>Magnoliopsida</taxon>
        <taxon>eudicotyledons</taxon>
        <taxon>Gunneridae</taxon>
        <taxon>Pentapetalae</taxon>
        <taxon>asterids</taxon>
        <taxon>lamiids</taxon>
        <taxon>Lamiales</taxon>
        <taxon>Pedaliaceae</taxon>
        <taxon>Sesamum</taxon>
    </lineage>
</organism>
<sequence length="68" mass="7134">MPALGQVLLFEEVLRRGGLVSGSAGLGGSRTVVALVGLGVSMVRPTEPGHYQLSPWPSPCSVHCYSRL</sequence>
<gene>
    <name evidence="1" type="ORF">Sradi_6827600</name>
</gene>
<protein>
    <submittedName>
        <fullName evidence="1">Uncharacterized protein</fullName>
    </submittedName>
</protein>
<name>A0AAW2JSY2_SESRA</name>
<proteinExistence type="predicted"/>
<dbReference type="EMBL" id="JACGWJ010000032">
    <property type="protein sequence ID" value="KAL0297755.1"/>
    <property type="molecule type" value="Genomic_DNA"/>
</dbReference>